<protein>
    <submittedName>
        <fullName evidence="2">Uncharacterized protein</fullName>
    </submittedName>
</protein>
<keyword evidence="1" id="KW-1133">Transmembrane helix</keyword>
<organism evidence="2 3">
    <name type="scientific">Leptolyngbya cf. ectocarpi LEGE 11479</name>
    <dbReference type="NCBI Taxonomy" id="1828722"/>
    <lineage>
        <taxon>Bacteria</taxon>
        <taxon>Bacillati</taxon>
        <taxon>Cyanobacteriota</taxon>
        <taxon>Cyanophyceae</taxon>
        <taxon>Leptolyngbyales</taxon>
        <taxon>Leptolyngbyaceae</taxon>
        <taxon>Leptolyngbya group</taxon>
        <taxon>Leptolyngbya</taxon>
    </lineage>
</organism>
<keyword evidence="1" id="KW-0812">Transmembrane</keyword>
<reference evidence="2" key="1">
    <citation type="submission" date="2020-10" db="EMBL/GenBank/DDBJ databases">
        <authorList>
            <person name="Castelo-Branco R."/>
            <person name="Eusebio N."/>
            <person name="Adriana R."/>
            <person name="Vieira A."/>
            <person name="Brugerolle De Fraissinette N."/>
            <person name="Rezende De Castro R."/>
            <person name="Schneider M.P."/>
            <person name="Vasconcelos V."/>
            <person name="Leao P.N."/>
        </authorList>
    </citation>
    <scope>NUCLEOTIDE SEQUENCE</scope>
    <source>
        <strain evidence="2">LEGE 11479</strain>
    </source>
</reference>
<evidence type="ECO:0000256" key="1">
    <source>
        <dbReference type="SAM" id="Phobius"/>
    </source>
</evidence>
<feature type="transmembrane region" description="Helical" evidence="1">
    <location>
        <begin position="105"/>
        <end position="127"/>
    </location>
</feature>
<feature type="transmembrane region" description="Helical" evidence="1">
    <location>
        <begin position="68"/>
        <end position="85"/>
    </location>
</feature>
<dbReference type="RefSeq" id="WP_193995869.1">
    <property type="nucleotide sequence ID" value="NZ_JADEXP010000353.1"/>
</dbReference>
<dbReference type="AlphaFoldDB" id="A0A928ZYX0"/>
<comment type="caution">
    <text evidence="2">The sequence shown here is derived from an EMBL/GenBank/DDBJ whole genome shotgun (WGS) entry which is preliminary data.</text>
</comment>
<feature type="transmembrane region" description="Helical" evidence="1">
    <location>
        <begin position="7"/>
        <end position="24"/>
    </location>
</feature>
<evidence type="ECO:0000313" key="3">
    <source>
        <dbReference type="Proteomes" id="UP000615026"/>
    </source>
</evidence>
<evidence type="ECO:0000313" key="2">
    <source>
        <dbReference type="EMBL" id="MBE9069986.1"/>
    </source>
</evidence>
<sequence>MQPLRSYSGLLVGFIVFGIVIWLASRVHGELDDPGFAQTVLIGVSGWAGGWLIGFLVAPNTSHELKNLSQATSTITAFVAGFIMAKIEPSFTPIFANGQLMNEPIYGIRMLIFIICFVVAAINMYVFREFNGRY</sequence>
<gene>
    <name evidence="2" type="ORF">IQ260_25425</name>
</gene>
<keyword evidence="3" id="KW-1185">Reference proteome</keyword>
<feature type="transmembrane region" description="Helical" evidence="1">
    <location>
        <begin position="36"/>
        <end position="56"/>
    </location>
</feature>
<keyword evidence="1" id="KW-0472">Membrane</keyword>
<dbReference type="EMBL" id="JADEXP010000353">
    <property type="protein sequence ID" value="MBE9069986.1"/>
    <property type="molecule type" value="Genomic_DNA"/>
</dbReference>
<accession>A0A928ZYX0</accession>
<dbReference type="Proteomes" id="UP000615026">
    <property type="component" value="Unassembled WGS sequence"/>
</dbReference>
<name>A0A928ZYX0_LEPEC</name>
<proteinExistence type="predicted"/>